<keyword evidence="1" id="KW-1133">Transmembrane helix</keyword>
<dbReference type="EMBL" id="LTBA01000021">
    <property type="protein sequence ID" value="KYH34228.1"/>
    <property type="molecule type" value="Genomic_DNA"/>
</dbReference>
<reference evidence="2 3" key="1">
    <citation type="submission" date="2016-02" db="EMBL/GenBank/DDBJ databases">
        <title>Genome sequence of Clostridium tepidiprofundi DSM 19306.</title>
        <authorList>
            <person name="Poehlein A."/>
            <person name="Daniel R."/>
        </authorList>
    </citation>
    <scope>NUCLEOTIDE SEQUENCE [LARGE SCALE GENOMIC DNA]</scope>
    <source>
        <strain evidence="2 3">DSM 19306</strain>
    </source>
</reference>
<evidence type="ECO:0000256" key="1">
    <source>
        <dbReference type="SAM" id="Phobius"/>
    </source>
</evidence>
<keyword evidence="3" id="KW-1185">Reference proteome</keyword>
<name>A0A151B2T8_9CLOT</name>
<feature type="transmembrane region" description="Helical" evidence="1">
    <location>
        <begin position="32"/>
        <end position="51"/>
    </location>
</feature>
<evidence type="ECO:0000313" key="2">
    <source>
        <dbReference type="EMBL" id="KYH34228.1"/>
    </source>
</evidence>
<keyword evidence="1" id="KW-0812">Transmembrane</keyword>
<sequence>MRIFDGFSSIIQTLKVYISKFKKCLKISKKSLLYMSVFIFMSTFLISLLIFENEDYKSDNYVVKCNAVKKATYIPKQSEYEEYYEGYISVNVNMRKHPWFPENFNYHYVNEEKLLKFLEKRDSKLAEEPYFSTIICVSKQFNINPLLLFAIAGQEQGFVPKSNKFANKIANNPFNVFSSWQEYNTNIYDSTIIAAKTIINLSKDKPDDVELLEWINKKYAEDKNWSKGVKMIFDELNKYVSVKHFRGGSI</sequence>
<keyword evidence="1" id="KW-0472">Membrane</keyword>
<gene>
    <name evidence="2" type="ORF">CLTEP_18030</name>
</gene>
<dbReference type="STRING" id="1121338.CLTEP_18030"/>
<accession>A0A151B2T8</accession>
<dbReference type="RefSeq" id="WP_066825631.1">
    <property type="nucleotide sequence ID" value="NZ_LTBA01000021.1"/>
</dbReference>
<comment type="caution">
    <text evidence="2">The sequence shown here is derived from an EMBL/GenBank/DDBJ whole genome shotgun (WGS) entry which is preliminary data.</text>
</comment>
<dbReference type="OrthoDB" id="9805070at2"/>
<dbReference type="PATRIC" id="fig|1121338.3.peg.1845"/>
<dbReference type="AlphaFoldDB" id="A0A151B2T8"/>
<evidence type="ECO:0000313" key="3">
    <source>
        <dbReference type="Proteomes" id="UP000075531"/>
    </source>
</evidence>
<protein>
    <submittedName>
        <fullName evidence="2">Uncharacterized protein</fullName>
    </submittedName>
</protein>
<dbReference type="Proteomes" id="UP000075531">
    <property type="component" value="Unassembled WGS sequence"/>
</dbReference>
<organism evidence="2 3">
    <name type="scientific">Clostridium tepidiprofundi DSM 19306</name>
    <dbReference type="NCBI Taxonomy" id="1121338"/>
    <lineage>
        <taxon>Bacteria</taxon>
        <taxon>Bacillati</taxon>
        <taxon>Bacillota</taxon>
        <taxon>Clostridia</taxon>
        <taxon>Eubacteriales</taxon>
        <taxon>Clostridiaceae</taxon>
        <taxon>Clostridium</taxon>
    </lineage>
</organism>
<proteinExistence type="predicted"/>